<feature type="transmembrane region" description="Helical" evidence="7">
    <location>
        <begin position="7"/>
        <end position="26"/>
    </location>
</feature>
<dbReference type="EMBL" id="SRYK01000103">
    <property type="protein sequence ID" value="TGY51753.1"/>
    <property type="molecule type" value="Genomic_DNA"/>
</dbReference>
<dbReference type="GO" id="GO:0016740">
    <property type="term" value="F:transferase activity"/>
    <property type="evidence" value="ECO:0007669"/>
    <property type="project" value="UniProtKB-KW"/>
</dbReference>
<comment type="caution">
    <text evidence="9">The sequence shown here is derived from an EMBL/GenBank/DDBJ whole genome shotgun (WGS) entry which is preliminary data.</text>
</comment>
<protein>
    <submittedName>
        <fullName evidence="9">Murein L,D-transpeptidase</fullName>
    </submittedName>
</protein>
<gene>
    <name evidence="9" type="ORF">E5340_11210</name>
</gene>
<evidence type="ECO:0000256" key="5">
    <source>
        <dbReference type="ARBA" id="ARBA00023316"/>
    </source>
</evidence>
<dbReference type="InterPro" id="IPR050979">
    <property type="entry name" value="LD-transpeptidase"/>
</dbReference>
<dbReference type="CDD" id="cd16913">
    <property type="entry name" value="YkuD_like"/>
    <property type="match status" value="1"/>
</dbReference>
<accession>A0A4S2EC36</accession>
<dbReference type="PROSITE" id="PS52029">
    <property type="entry name" value="LD_TPASE"/>
    <property type="match status" value="1"/>
</dbReference>
<dbReference type="InterPro" id="IPR038054">
    <property type="entry name" value="LD_TPept-like_central_sf"/>
</dbReference>
<keyword evidence="3 6" id="KW-0133">Cell shape</keyword>
<sequence>MKYKTKVILYVGIAMLAFIGGAYFIYQQRTHFNENVTINGINVGGLNAKEAQEKLAAAKVEKKVYLNKQLIYTAEPTESEFSSKDLAKFEAILKKQATTLPNDKKINYTLTPAKVDGKKVASLKANVEAKLNEADQSRKAPVDAYAILEGDKVKVVKEQTGNKYDVSAILKEFSQKEGNKDIYLTAKYLKPVKENSAIVKQEEKKLKELTGKKITYTVQKTEYELTTADILTSARYQAGKYQFDTQALKNKVVEINQKQATLNKSLAFKTSEGNEISVPAGTYGWAISADKAEKTLTKALENGETKVDAKQDIYGKGYDTRGTGYDTTTNGGIGNTYVEVSIEKQHLWAYRDGQQVASIDVVMGTQSTHNDTPKGVFYVMYKQTKTTLRGSRADGAAYASPVEYWVPFTLDGCGFHDADWRKNWSNTAYLKEGSLGCVNMKPSEAVNVFNNLSQSEPVVIY</sequence>
<dbReference type="Gene3D" id="3.10.20.800">
    <property type="match status" value="1"/>
</dbReference>
<dbReference type="Pfam" id="PF12229">
    <property type="entry name" value="PG_binding_4"/>
    <property type="match status" value="1"/>
</dbReference>
<dbReference type="Pfam" id="PF03734">
    <property type="entry name" value="YkuD"/>
    <property type="match status" value="1"/>
</dbReference>
<evidence type="ECO:0000256" key="7">
    <source>
        <dbReference type="SAM" id="Phobius"/>
    </source>
</evidence>
<dbReference type="GO" id="GO:0008360">
    <property type="term" value="P:regulation of cell shape"/>
    <property type="evidence" value="ECO:0007669"/>
    <property type="project" value="UniProtKB-UniRule"/>
</dbReference>
<dbReference type="GO" id="GO:0071972">
    <property type="term" value="F:peptidoglycan L,D-transpeptidase activity"/>
    <property type="evidence" value="ECO:0007669"/>
    <property type="project" value="TreeGrafter"/>
</dbReference>
<dbReference type="GO" id="GO:0018104">
    <property type="term" value="P:peptidoglycan-protein cross-linking"/>
    <property type="evidence" value="ECO:0007669"/>
    <property type="project" value="TreeGrafter"/>
</dbReference>
<dbReference type="PANTHER" id="PTHR30582">
    <property type="entry name" value="L,D-TRANSPEPTIDASE"/>
    <property type="match status" value="1"/>
</dbReference>
<keyword evidence="4 6" id="KW-0573">Peptidoglycan synthesis</keyword>
<dbReference type="Proteomes" id="UP000306855">
    <property type="component" value="Unassembled WGS sequence"/>
</dbReference>
<dbReference type="InterPro" id="IPR022029">
    <property type="entry name" value="YoaR-like_PG-bd"/>
</dbReference>
<evidence type="ECO:0000313" key="10">
    <source>
        <dbReference type="Proteomes" id="UP000306855"/>
    </source>
</evidence>
<feature type="domain" description="L,D-TPase catalytic" evidence="8">
    <location>
        <begin position="336"/>
        <end position="461"/>
    </location>
</feature>
<dbReference type="RefSeq" id="WP_135942506.1">
    <property type="nucleotide sequence ID" value="NZ_SRYK01000103.1"/>
</dbReference>
<keyword evidence="7" id="KW-0812">Transmembrane</keyword>
<keyword evidence="5 6" id="KW-0961">Cell wall biogenesis/degradation</keyword>
<evidence type="ECO:0000313" key="9">
    <source>
        <dbReference type="EMBL" id="TGY51753.1"/>
    </source>
</evidence>
<dbReference type="PANTHER" id="PTHR30582:SF33">
    <property type="entry name" value="EXPORTED PROTEIN"/>
    <property type="match status" value="1"/>
</dbReference>
<feature type="active site" description="Proton donor/acceptor" evidence="6">
    <location>
        <position position="416"/>
    </location>
</feature>
<evidence type="ECO:0000256" key="2">
    <source>
        <dbReference type="ARBA" id="ARBA00022679"/>
    </source>
</evidence>
<proteinExistence type="predicted"/>
<keyword evidence="7" id="KW-0472">Membrane</keyword>
<keyword evidence="2" id="KW-0808">Transferase</keyword>
<dbReference type="GO" id="GO:0071555">
    <property type="term" value="P:cell wall organization"/>
    <property type="evidence" value="ECO:0007669"/>
    <property type="project" value="UniProtKB-UniRule"/>
</dbReference>
<name>A0A4S2EC36_9LACO</name>
<dbReference type="UniPathway" id="UPA00219"/>
<evidence type="ECO:0000259" key="8">
    <source>
        <dbReference type="PROSITE" id="PS52029"/>
    </source>
</evidence>
<evidence type="ECO:0000256" key="3">
    <source>
        <dbReference type="ARBA" id="ARBA00022960"/>
    </source>
</evidence>
<keyword evidence="7" id="KW-1133">Transmembrane helix</keyword>
<evidence type="ECO:0000256" key="4">
    <source>
        <dbReference type="ARBA" id="ARBA00022984"/>
    </source>
</evidence>
<comment type="pathway">
    <text evidence="1 6">Cell wall biogenesis; peptidoglycan biosynthesis.</text>
</comment>
<dbReference type="AlphaFoldDB" id="A0A4S2EC36"/>
<evidence type="ECO:0000256" key="6">
    <source>
        <dbReference type="PROSITE-ProRule" id="PRU01373"/>
    </source>
</evidence>
<dbReference type="Gene3D" id="2.40.440.10">
    <property type="entry name" value="L,D-transpeptidase catalytic domain-like"/>
    <property type="match status" value="1"/>
</dbReference>
<dbReference type="SUPFAM" id="SSF143985">
    <property type="entry name" value="L,D-transpeptidase pre-catalytic domain-like"/>
    <property type="match status" value="1"/>
</dbReference>
<dbReference type="InterPro" id="IPR038063">
    <property type="entry name" value="Transpep_catalytic_dom"/>
</dbReference>
<dbReference type="GO" id="GO:0005576">
    <property type="term" value="C:extracellular region"/>
    <property type="evidence" value="ECO:0007669"/>
    <property type="project" value="TreeGrafter"/>
</dbReference>
<feature type="active site" description="Nucleophile" evidence="6">
    <location>
        <position position="437"/>
    </location>
</feature>
<reference evidence="9 10" key="1">
    <citation type="submission" date="2019-04" db="EMBL/GenBank/DDBJ databases">
        <title>Microbes associate with the intestines of laboratory mice.</title>
        <authorList>
            <person name="Navarre W."/>
            <person name="Wong E."/>
            <person name="Huang K."/>
            <person name="Tropini C."/>
            <person name="Ng K."/>
            <person name="Yu B."/>
        </authorList>
    </citation>
    <scope>NUCLEOTIDE SEQUENCE [LARGE SCALE GENOMIC DNA]</scope>
    <source>
        <strain evidence="9 10">NM26_J9</strain>
    </source>
</reference>
<evidence type="ECO:0000256" key="1">
    <source>
        <dbReference type="ARBA" id="ARBA00004752"/>
    </source>
</evidence>
<dbReference type="SUPFAM" id="SSF141523">
    <property type="entry name" value="L,D-transpeptidase catalytic domain-like"/>
    <property type="match status" value="1"/>
</dbReference>
<dbReference type="InterPro" id="IPR005490">
    <property type="entry name" value="LD_TPept_cat_dom"/>
</dbReference>
<organism evidence="9 10">
    <name type="scientific">Ligilactobacillus murinus</name>
    <dbReference type="NCBI Taxonomy" id="1622"/>
    <lineage>
        <taxon>Bacteria</taxon>
        <taxon>Bacillati</taxon>
        <taxon>Bacillota</taxon>
        <taxon>Bacilli</taxon>
        <taxon>Lactobacillales</taxon>
        <taxon>Lactobacillaceae</taxon>
        <taxon>Ligilactobacillus</taxon>
    </lineage>
</organism>